<evidence type="ECO:0000313" key="1">
    <source>
        <dbReference type="EMBL" id="KTB41338.1"/>
    </source>
</evidence>
<reference evidence="1 2" key="1">
    <citation type="submission" date="2015-12" db="EMBL/GenBank/DDBJ databases">
        <title>Draft genome sequence of Moniliophthora roreri, the causal agent of frosty pod rot of cacao.</title>
        <authorList>
            <person name="Aime M.C."/>
            <person name="Diaz-Valderrama J.R."/>
            <person name="Kijpornyongpan T."/>
            <person name="Phillips-Mora W."/>
        </authorList>
    </citation>
    <scope>NUCLEOTIDE SEQUENCE [LARGE SCALE GENOMIC DNA]</scope>
    <source>
        <strain evidence="1 2">MCA 2952</strain>
    </source>
</reference>
<gene>
    <name evidence="1" type="ORF">WG66_6082</name>
</gene>
<dbReference type="EMBL" id="LATX01001482">
    <property type="protein sequence ID" value="KTB41338.1"/>
    <property type="molecule type" value="Genomic_DNA"/>
</dbReference>
<evidence type="ECO:0000313" key="2">
    <source>
        <dbReference type="Proteomes" id="UP000054988"/>
    </source>
</evidence>
<accession>A0A0W0FYK1</accession>
<organism evidence="1 2">
    <name type="scientific">Moniliophthora roreri</name>
    <name type="common">Frosty pod rot fungus</name>
    <name type="synonym">Monilia roreri</name>
    <dbReference type="NCBI Taxonomy" id="221103"/>
    <lineage>
        <taxon>Eukaryota</taxon>
        <taxon>Fungi</taxon>
        <taxon>Dikarya</taxon>
        <taxon>Basidiomycota</taxon>
        <taxon>Agaricomycotina</taxon>
        <taxon>Agaricomycetes</taxon>
        <taxon>Agaricomycetidae</taxon>
        <taxon>Agaricales</taxon>
        <taxon>Marasmiineae</taxon>
        <taxon>Marasmiaceae</taxon>
        <taxon>Moniliophthora</taxon>
    </lineage>
</organism>
<sequence>MTVVQAPEKFRNCS</sequence>
<protein>
    <submittedName>
        <fullName evidence="1">Uncharacterized protein</fullName>
    </submittedName>
</protein>
<dbReference type="Proteomes" id="UP000054988">
    <property type="component" value="Unassembled WGS sequence"/>
</dbReference>
<name>A0A0W0FYK1_MONRR</name>
<proteinExistence type="predicted"/>
<comment type="caution">
    <text evidence="1">The sequence shown here is derived from an EMBL/GenBank/DDBJ whole genome shotgun (WGS) entry which is preliminary data.</text>
</comment>